<feature type="transmembrane region" description="Helical" evidence="8">
    <location>
        <begin position="236"/>
        <end position="255"/>
    </location>
</feature>
<feature type="transmembrane region" description="Helical" evidence="8">
    <location>
        <begin position="57"/>
        <end position="76"/>
    </location>
</feature>
<evidence type="ECO:0000256" key="5">
    <source>
        <dbReference type="ARBA" id="ARBA00022692"/>
    </source>
</evidence>
<feature type="transmembrane region" description="Helical" evidence="8">
    <location>
        <begin position="205"/>
        <end position="224"/>
    </location>
</feature>
<feature type="transmembrane region" description="Helical" evidence="8">
    <location>
        <begin position="373"/>
        <end position="394"/>
    </location>
</feature>
<dbReference type="SUPFAM" id="SSF103473">
    <property type="entry name" value="MFS general substrate transporter"/>
    <property type="match status" value="1"/>
</dbReference>
<evidence type="ECO:0000256" key="4">
    <source>
        <dbReference type="ARBA" id="ARBA00022475"/>
    </source>
</evidence>
<feature type="transmembrane region" description="Helical" evidence="8">
    <location>
        <begin position="16"/>
        <end position="37"/>
    </location>
</feature>
<evidence type="ECO:0000256" key="1">
    <source>
        <dbReference type="ARBA" id="ARBA00004651"/>
    </source>
</evidence>
<dbReference type="Pfam" id="PF07690">
    <property type="entry name" value="MFS_1"/>
    <property type="match status" value="1"/>
</dbReference>
<keyword evidence="7 8" id="KW-0472">Membrane</keyword>
<feature type="transmembrane region" description="Helical" evidence="8">
    <location>
        <begin position="307"/>
        <end position="328"/>
    </location>
</feature>
<dbReference type="EMBL" id="JAKZHW010000002">
    <property type="protein sequence ID" value="MCH8617470.1"/>
    <property type="molecule type" value="Genomic_DNA"/>
</dbReference>
<evidence type="ECO:0000256" key="7">
    <source>
        <dbReference type="ARBA" id="ARBA00023136"/>
    </source>
</evidence>
<comment type="caution">
    <text evidence="10">The sequence shown here is derived from an EMBL/GenBank/DDBJ whole genome shotgun (WGS) entry which is preliminary data.</text>
</comment>
<keyword evidence="6 8" id="KW-1133">Transmembrane helix</keyword>
<feature type="transmembrane region" description="Helical" evidence="8">
    <location>
        <begin position="144"/>
        <end position="165"/>
    </location>
</feature>
<keyword evidence="5 8" id="KW-0812">Transmembrane</keyword>
<dbReference type="NCBIfam" id="TIGR00711">
    <property type="entry name" value="efflux_EmrB"/>
    <property type="match status" value="1"/>
</dbReference>
<dbReference type="PANTHER" id="PTHR42718">
    <property type="entry name" value="MAJOR FACILITATOR SUPERFAMILY MULTIDRUG TRANSPORTER MFSC"/>
    <property type="match status" value="1"/>
</dbReference>
<dbReference type="InterPro" id="IPR004638">
    <property type="entry name" value="EmrB-like"/>
</dbReference>
<comment type="subcellular location">
    <subcellularLocation>
        <location evidence="1">Cell membrane</location>
        <topology evidence="1">Multi-pass membrane protein</topology>
    </subcellularLocation>
</comment>
<dbReference type="Proteomes" id="UP001203058">
    <property type="component" value="Unassembled WGS sequence"/>
</dbReference>
<dbReference type="PANTHER" id="PTHR42718:SF9">
    <property type="entry name" value="MAJOR FACILITATOR SUPERFAMILY MULTIDRUG TRANSPORTER MFSC"/>
    <property type="match status" value="1"/>
</dbReference>
<dbReference type="InterPro" id="IPR011701">
    <property type="entry name" value="MFS"/>
</dbReference>
<feature type="transmembrane region" description="Helical" evidence="8">
    <location>
        <begin position="474"/>
        <end position="498"/>
    </location>
</feature>
<feature type="domain" description="Major facilitator superfamily (MFS) profile" evidence="9">
    <location>
        <begin position="19"/>
        <end position="502"/>
    </location>
</feature>
<feature type="transmembrane region" description="Helical" evidence="8">
    <location>
        <begin position="340"/>
        <end position="361"/>
    </location>
</feature>
<accession>A0ABS9VR63</accession>
<evidence type="ECO:0000256" key="6">
    <source>
        <dbReference type="ARBA" id="ARBA00022989"/>
    </source>
</evidence>
<dbReference type="PROSITE" id="PS50850">
    <property type="entry name" value="MFS"/>
    <property type="match status" value="1"/>
</dbReference>
<keyword evidence="3" id="KW-0813">Transport</keyword>
<feature type="transmembrane region" description="Helical" evidence="8">
    <location>
        <begin position="83"/>
        <end position="104"/>
    </location>
</feature>
<evidence type="ECO:0000259" key="9">
    <source>
        <dbReference type="PROSITE" id="PS50850"/>
    </source>
</evidence>
<dbReference type="Gene3D" id="1.20.1720.10">
    <property type="entry name" value="Multidrug resistance protein D"/>
    <property type="match status" value="1"/>
</dbReference>
<dbReference type="CDD" id="cd17503">
    <property type="entry name" value="MFS_LmrB_MDR_like"/>
    <property type="match status" value="1"/>
</dbReference>
<dbReference type="Gene3D" id="1.20.1250.20">
    <property type="entry name" value="MFS general substrate transporter like domains"/>
    <property type="match status" value="1"/>
</dbReference>
<dbReference type="RefSeq" id="WP_241448342.1">
    <property type="nucleotide sequence ID" value="NZ_JAKZHW010000002.1"/>
</dbReference>
<feature type="transmembrane region" description="Helical" evidence="8">
    <location>
        <begin position="276"/>
        <end position="295"/>
    </location>
</feature>
<feature type="transmembrane region" description="Helical" evidence="8">
    <location>
        <begin position="110"/>
        <end position="132"/>
    </location>
</feature>
<organism evidence="10 11">
    <name type="scientific">Sphingomonas telluris</name>
    <dbReference type="NCBI Taxonomy" id="2907998"/>
    <lineage>
        <taxon>Bacteria</taxon>
        <taxon>Pseudomonadati</taxon>
        <taxon>Pseudomonadota</taxon>
        <taxon>Alphaproteobacteria</taxon>
        <taxon>Sphingomonadales</taxon>
        <taxon>Sphingomonadaceae</taxon>
        <taxon>Sphingomonas</taxon>
    </lineage>
</organism>
<dbReference type="InterPro" id="IPR020846">
    <property type="entry name" value="MFS_dom"/>
</dbReference>
<proteinExistence type="inferred from homology"/>
<feature type="transmembrane region" description="Helical" evidence="8">
    <location>
        <begin position="171"/>
        <end position="193"/>
    </location>
</feature>
<evidence type="ECO:0000256" key="8">
    <source>
        <dbReference type="SAM" id="Phobius"/>
    </source>
</evidence>
<comment type="similarity">
    <text evidence="2">Belongs to the major facilitator superfamily. EmrB family.</text>
</comment>
<reference evidence="10 11" key="1">
    <citation type="submission" date="2022-03" db="EMBL/GenBank/DDBJ databases">
        <authorList>
            <person name="Jo J.-H."/>
            <person name="Im W.-T."/>
        </authorList>
    </citation>
    <scope>NUCLEOTIDE SEQUENCE [LARGE SCALE GENOMIC DNA]</scope>
    <source>
        <strain evidence="10 11">SM33</strain>
    </source>
</reference>
<sequence>MAAAETSATAMGKGTLVLACLVLAFTNFMVVLDTTIANVSVAHIAGGLGISSSEGTWVITSYAVAEAICVPLTGWLAKRFGTVRVFAVGMAGFGVFSMLCGMAWSLGSLVAFRIGQGLCGGPLMPISQTLLLRIFPKEKHAQATGIWAMTTIVAPILGPILGGTISDNWGWHWIFFINIPIAAICAFGAMVLLGKAETKVERTPIDTIGLVLLVLWVGALQLMLDLGREHDWFGSSFIVVLAVTAGIFFSFFMVWEMFEREPAVNLKVFRYRGFTVSVTALVFAYGTFFASLVVIPQWLQGALGYTATWAGYATAFNGVAAVMMAPVVAKLSTRVDERILVSFGILWLGATSMIRVLWWTSDADFWTVALPQLIQGAGMPFFFIPLTTLALGAVDEEEVASAAGVMNFLRTMSGAIATAIATTVWYDGAQGTRAELSGVLNGTEQTMQSLQAHGYTVEQSRQVVSNLVDGQATALATGSIFTTAAIVFAAAASIIWLAPRPKHPVAAGQAH</sequence>
<dbReference type="InterPro" id="IPR036259">
    <property type="entry name" value="MFS_trans_sf"/>
</dbReference>
<keyword evidence="4" id="KW-1003">Cell membrane</keyword>
<name>A0ABS9VR63_9SPHN</name>
<protein>
    <submittedName>
        <fullName evidence="10">DHA2 family efflux MFS transporter permease subunit</fullName>
    </submittedName>
</protein>
<evidence type="ECO:0000256" key="2">
    <source>
        <dbReference type="ARBA" id="ARBA00008537"/>
    </source>
</evidence>
<feature type="transmembrane region" description="Helical" evidence="8">
    <location>
        <begin position="406"/>
        <end position="426"/>
    </location>
</feature>
<evidence type="ECO:0000313" key="10">
    <source>
        <dbReference type="EMBL" id="MCH8617470.1"/>
    </source>
</evidence>
<keyword evidence="11" id="KW-1185">Reference proteome</keyword>
<evidence type="ECO:0000313" key="11">
    <source>
        <dbReference type="Proteomes" id="UP001203058"/>
    </source>
</evidence>
<evidence type="ECO:0000256" key="3">
    <source>
        <dbReference type="ARBA" id="ARBA00022448"/>
    </source>
</evidence>
<gene>
    <name evidence="10" type="ORF">LZ016_15335</name>
</gene>